<reference evidence="1 2" key="1">
    <citation type="submission" date="2018-02" db="EMBL/GenBank/DDBJ databases">
        <title>Complete genome of the streamlined marine actinobacterium Pontimonas salivibrio CL-TW6 adapted to coastal planktonic lifestype.</title>
        <authorList>
            <person name="Cho B.C."/>
            <person name="Hardies S.C."/>
            <person name="Jang G.I."/>
            <person name="Hwang C.Y."/>
        </authorList>
    </citation>
    <scope>NUCLEOTIDE SEQUENCE [LARGE SCALE GENOMIC DNA]</scope>
    <source>
        <strain evidence="1 2">CL-TW6</strain>
    </source>
</reference>
<protein>
    <submittedName>
        <fullName evidence="1">Uncharacterized protein</fullName>
    </submittedName>
</protein>
<accession>A0A2L2BQA8</accession>
<evidence type="ECO:0000313" key="1">
    <source>
        <dbReference type="EMBL" id="AVG23839.1"/>
    </source>
</evidence>
<dbReference type="KEGG" id="psai:C3B54_11866"/>
<evidence type="ECO:0000313" key="2">
    <source>
        <dbReference type="Proteomes" id="UP000243077"/>
    </source>
</evidence>
<organism evidence="1 2">
    <name type="scientific">Pontimonas salivibrio</name>
    <dbReference type="NCBI Taxonomy" id="1159327"/>
    <lineage>
        <taxon>Bacteria</taxon>
        <taxon>Bacillati</taxon>
        <taxon>Actinomycetota</taxon>
        <taxon>Actinomycetes</taxon>
        <taxon>Micrococcales</taxon>
        <taxon>Microbacteriaceae</taxon>
        <taxon>Pontimonas</taxon>
    </lineage>
</organism>
<dbReference type="InterPro" id="IPR006311">
    <property type="entry name" value="TAT_signal"/>
</dbReference>
<dbReference type="Proteomes" id="UP000243077">
    <property type="component" value="Chromosome"/>
</dbReference>
<name>A0A2L2BQA8_9MICO</name>
<sequence length="209" mass="21606">MGEEVFATVPGQVDVIRLSGNYARTVRNLDAMHSQDVNSEVLHELERLGVIEPVKEGLSRRSLVKGGAVLAGAGIATLALPSIAAASSGISVGEIGFWSYNTSGPDGYNIILSAVQGSPGWSEFPFNPTETPPSAISVSAVPSASLSAFSAPVGGTVLSSYFEWVGAEVSTGRVSVDTYRGGGGFLQASFTWGGMTYSASFNGDDSAYL</sequence>
<dbReference type="EMBL" id="CP026923">
    <property type="protein sequence ID" value="AVG23839.1"/>
    <property type="molecule type" value="Genomic_DNA"/>
</dbReference>
<dbReference type="AlphaFoldDB" id="A0A2L2BQA8"/>
<gene>
    <name evidence="1" type="ORF">C3B54_11866</name>
</gene>
<proteinExistence type="predicted"/>
<keyword evidence="2" id="KW-1185">Reference proteome</keyword>
<dbReference type="PROSITE" id="PS51318">
    <property type="entry name" value="TAT"/>
    <property type="match status" value="1"/>
</dbReference>